<accession>A0A150L668</accession>
<reference evidence="1 2" key="1">
    <citation type="submission" date="2016-01" db="EMBL/GenBank/DDBJ databases">
        <title>Draft Genome Sequences of Seven Thermophilic Sporeformers Isolated from Foods.</title>
        <authorList>
            <person name="Berendsen E.M."/>
            <person name="Wells-Bennik M.H."/>
            <person name="Krawcyk A.O."/>
            <person name="De Jong A."/>
            <person name="Holsappel S."/>
            <person name="Eijlander R.T."/>
            <person name="Kuipers O.P."/>
        </authorList>
    </citation>
    <scope>NUCLEOTIDE SEQUENCE [LARGE SCALE GENOMIC DNA]</scope>
    <source>
        <strain evidence="1 2">B4119</strain>
    </source>
</reference>
<gene>
    <name evidence="1" type="ORF">B4119_3550</name>
</gene>
<dbReference type="Proteomes" id="UP000075455">
    <property type="component" value="Unassembled WGS sequence"/>
</dbReference>
<organism evidence="1 2">
    <name type="scientific">Saccharococcus caldoxylosilyticus</name>
    <dbReference type="NCBI Taxonomy" id="81408"/>
    <lineage>
        <taxon>Bacteria</taxon>
        <taxon>Bacillati</taxon>
        <taxon>Bacillota</taxon>
        <taxon>Bacilli</taxon>
        <taxon>Bacillales</taxon>
        <taxon>Anoxybacillaceae</taxon>
        <taxon>Saccharococcus</taxon>
    </lineage>
</organism>
<proteinExistence type="predicted"/>
<protein>
    <submittedName>
        <fullName evidence="1">Uncharacterized protein</fullName>
    </submittedName>
</protein>
<dbReference type="EMBL" id="LQYS01000114">
    <property type="protein sequence ID" value="KYD07798.1"/>
    <property type="molecule type" value="Genomic_DNA"/>
</dbReference>
<evidence type="ECO:0000313" key="2">
    <source>
        <dbReference type="Proteomes" id="UP000075455"/>
    </source>
</evidence>
<name>A0A150L668_9BACL</name>
<dbReference type="AlphaFoldDB" id="A0A150L668"/>
<evidence type="ECO:0000313" key="1">
    <source>
        <dbReference type="EMBL" id="KYD07798.1"/>
    </source>
</evidence>
<sequence>MITGWLFCAARLFFVRFPEEYGILFSVNYPTAKAVGFRQMFS</sequence>
<comment type="caution">
    <text evidence="1">The sequence shown here is derived from an EMBL/GenBank/DDBJ whole genome shotgun (WGS) entry which is preliminary data.</text>
</comment>